<dbReference type="Pfam" id="PF02593">
    <property type="entry name" value="DUF166"/>
    <property type="match status" value="1"/>
</dbReference>
<name>A0ABV4E122_9CLOT</name>
<dbReference type="Proteomes" id="UP001565220">
    <property type="component" value="Unassembled WGS sequence"/>
</dbReference>
<gene>
    <name evidence="1" type="ORF">AB8S09_14635</name>
</gene>
<dbReference type="RefSeq" id="WP_369869417.1">
    <property type="nucleotide sequence ID" value="NZ_JBGFFE010000031.1"/>
</dbReference>
<sequence length="284" mass="32931">MREHISRLKKIKGEKTIRILVVCSEKSNKLPENEFYIKTDSRFANSKFIPNIDDSRKVCTVCGKECIWCRGRYKLNFRENISEIVKLPDLYRKFEDFPLDYLPDKFKKHDLAVLLGIHEDIVLEIPKLLHDSGGKALIAACESGSWMSKWTRERLAEECKRNHLQYAFPKPFCTLDYGKFPVINEFIDTFKMGKPQFRLFVNCRDVIERAEVVISAPCGNGYNIARHLENKKLGDEARRALAKYWHSYPCLGDMHVDAELGDTPLHIAGYTHYSALEKAEIVRI</sequence>
<keyword evidence="2" id="KW-1185">Reference proteome</keyword>
<dbReference type="InterPro" id="IPR003745">
    <property type="entry name" value="DUF166"/>
</dbReference>
<evidence type="ECO:0000313" key="1">
    <source>
        <dbReference type="EMBL" id="MEY8764856.1"/>
    </source>
</evidence>
<comment type="caution">
    <text evidence="1">The sequence shown here is derived from an EMBL/GenBank/DDBJ whole genome shotgun (WGS) entry which is preliminary data.</text>
</comment>
<dbReference type="EMBL" id="JBGFFE010000031">
    <property type="protein sequence ID" value="MEY8764856.1"/>
    <property type="molecule type" value="Genomic_DNA"/>
</dbReference>
<accession>A0ABV4E122</accession>
<evidence type="ECO:0000313" key="2">
    <source>
        <dbReference type="Proteomes" id="UP001565220"/>
    </source>
</evidence>
<reference evidence="1 2" key="1">
    <citation type="submission" date="2024-08" db="EMBL/GenBank/DDBJ databases">
        <title>Clostridium lapicellarii sp. nov., and Clostridium renhuaiense sp. nov., two species isolated from the mud in a fermentation cellar used for producing sauce-flavour Chinese liquors.</title>
        <authorList>
            <person name="Yang F."/>
            <person name="Wang H."/>
            <person name="Chen L.Q."/>
            <person name="Zhou N."/>
            <person name="Lu J.J."/>
            <person name="Pu X.X."/>
            <person name="Wan B."/>
            <person name="Wang L."/>
            <person name="Liu S.J."/>
        </authorList>
    </citation>
    <scope>NUCLEOTIDE SEQUENCE [LARGE SCALE GENOMIC DNA]</scope>
    <source>
        <strain evidence="1 2">MT-113</strain>
    </source>
</reference>
<proteinExistence type="predicted"/>
<organism evidence="1 2">
    <name type="scientific">Clostridium lapidicellarium</name>
    <dbReference type="NCBI Taxonomy" id="3240931"/>
    <lineage>
        <taxon>Bacteria</taxon>
        <taxon>Bacillati</taxon>
        <taxon>Bacillota</taxon>
        <taxon>Clostridia</taxon>
        <taxon>Eubacteriales</taxon>
        <taxon>Clostridiaceae</taxon>
        <taxon>Clostridium</taxon>
    </lineage>
</organism>
<protein>
    <submittedName>
        <fullName evidence="1">DUF166 domain-containing protein</fullName>
    </submittedName>
</protein>